<dbReference type="OrthoDB" id="9813771at2"/>
<dbReference type="InterPro" id="IPR036956">
    <property type="entry name" value="Impact_N_sf"/>
</dbReference>
<dbReference type="Proteomes" id="UP000279194">
    <property type="component" value="Unassembled WGS sequence"/>
</dbReference>
<evidence type="ECO:0000313" key="5">
    <source>
        <dbReference type="Proteomes" id="UP000279194"/>
    </source>
</evidence>
<dbReference type="Gene3D" id="3.30.70.240">
    <property type="match status" value="1"/>
</dbReference>
<evidence type="ECO:0000313" key="4">
    <source>
        <dbReference type="EMBL" id="RLY02933.1"/>
    </source>
</evidence>
<proteinExistence type="inferred from homology"/>
<dbReference type="InterPro" id="IPR023582">
    <property type="entry name" value="Impact"/>
</dbReference>
<dbReference type="GO" id="GO:0005737">
    <property type="term" value="C:cytoplasm"/>
    <property type="evidence" value="ECO:0007669"/>
    <property type="project" value="TreeGrafter"/>
</dbReference>
<evidence type="ECO:0000259" key="2">
    <source>
        <dbReference type="Pfam" id="PF01205"/>
    </source>
</evidence>
<sequence>MKNYKTIAKDGIVEEEIKKSRFICHLKRVETEEEGRDYIAQIKKEHYKANHSCSAMIIGQDGQLKRSSDDGEPSGTAGVPMLTVLEKQGLTNVVAVVTRYFGGIKLGAGGLIRAYAGSVANALTEIGIVEVKELDGLQIQLSYSQYQTFGNFLEAETLQEFDTQFGADVTTTIYVDKEKMDTTIAKLTEFYAGKVTCQKSGNQIVEVPVQ</sequence>
<dbReference type="PANTHER" id="PTHR16301">
    <property type="entry name" value="IMPACT-RELATED"/>
    <property type="match status" value="1"/>
</dbReference>
<dbReference type="InterPro" id="IPR020569">
    <property type="entry name" value="UPF0029_Impact_CS"/>
</dbReference>
<keyword evidence="5" id="KW-1185">Reference proteome</keyword>
<protein>
    <submittedName>
        <fullName evidence="4">YigZ family protein</fullName>
    </submittedName>
</protein>
<feature type="domain" description="UPF0029" evidence="3">
    <location>
        <begin position="139"/>
        <end position="194"/>
    </location>
</feature>
<dbReference type="RefSeq" id="WP_121835776.1">
    <property type="nucleotide sequence ID" value="NZ_CP163513.1"/>
</dbReference>
<name>A0A3L9DSD0_9STRE</name>
<dbReference type="EMBL" id="RCVM01000011">
    <property type="protein sequence ID" value="RLY02933.1"/>
    <property type="molecule type" value="Genomic_DNA"/>
</dbReference>
<gene>
    <name evidence="4" type="ORF">EAF07_06470</name>
</gene>
<comment type="caution">
    <text evidence="4">The sequence shown here is derived from an EMBL/GenBank/DDBJ whole genome shotgun (WGS) entry which is preliminary data.</text>
</comment>
<dbReference type="SUPFAM" id="SSF54211">
    <property type="entry name" value="Ribosomal protein S5 domain 2-like"/>
    <property type="match status" value="1"/>
</dbReference>
<dbReference type="AlphaFoldDB" id="A0A3L9DSD0"/>
<dbReference type="InterPro" id="IPR015269">
    <property type="entry name" value="UPF0029_Impact_C"/>
</dbReference>
<dbReference type="InterPro" id="IPR020568">
    <property type="entry name" value="Ribosomal_Su5_D2-typ_SF"/>
</dbReference>
<organism evidence="4 5">
    <name type="scientific">Streptococcus hillyeri</name>
    <dbReference type="NCBI Taxonomy" id="2282420"/>
    <lineage>
        <taxon>Bacteria</taxon>
        <taxon>Bacillati</taxon>
        <taxon>Bacillota</taxon>
        <taxon>Bacilli</taxon>
        <taxon>Lactobacillales</taxon>
        <taxon>Streptococcaceae</taxon>
        <taxon>Streptococcus</taxon>
    </lineage>
</organism>
<comment type="similarity">
    <text evidence="1">Belongs to the IMPACT family.</text>
</comment>
<dbReference type="NCBIfam" id="TIGR00257">
    <property type="entry name" value="IMPACT_YIGZ"/>
    <property type="match status" value="1"/>
</dbReference>
<dbReference type="InterPro" id="IPR001498">
    <property type="entry name" value="Impact_N"/>
</dbReference>
<dbReference type="Pfam" id="PF01205">
    <property type="entry name" value="Impact_N"/>
    <property type="match status" value="1"/>
</dbReference>
<dbReference type="Gene3D" id="3.30.230.30">
    <property type="entry name" value="Impact, N-terminal domain"/>
    <property type="match status" value="1"/>
</dbReference>
<reference evidence="4 5" key="1">
    <citation type="submission" date="2018-10" db="EMBL/GenBank/DDBJ databases">
        <title>Streptococcus hillyeri sp. nov., isolated from equine tracheal sample.</title>
        <authorList>
            <person name="Macfadyen A.C."/>
            <person name="Waller A."/>
            <person name="Paterson G.K."/>
        </authorList>
    </citation>
    <scope>NUCLEOTIDE SEQUENCE [LARGE SCALE GENOMIC DNA]</scope>
    <source>
        <strain evidence="4 5">28462</strain>
    </source>
</reference>
<dbReference type="SUPFAM" id="SSF54980">
    <property type="entry name" value="EF-G C-terminal domain-like"/>
    <property type="match status" value="1"/>
</dbReference>
<feature type="domain" description="Impact N-terminal" evidence="2">
    <location>
        <begin position="18"/>
        <end position="123"/>
    </location>
</feature>
<dbReference type="GO" id="GO:0006446">
    <property type="term" value="P:regulation of translational initiation"/>
    <property type="evidence" value="ECO:0007669"/>
    <property type="project" value="TreeGrafter"/>
</dbReference>
<evidence type="ECO:0000259" key="3">
    <source>
        <dbReference type="Pfam" id="PF09186"/>
    </source>
</evidence>
<dbReference type="PROSITE" id="PS00910">
    <property type="entry name" value="UPF0029"/>
    <property type="match status" value="1"/>
</dbReference>
<dbReference type="InterPro" id="IPR015796">
    <property type="entry name" value="Impact_YigZ-like"/>
</dbReference>
<dbReference type="InterPro" id="IPR035647">
    <property type="entry name" value="EFG_III/V"/>
</dbReference>
<accession>A0A3L9DSD0</accession>
<dbReference type="PANTHER" id="PTHR16301:SF20">
    <property type="entry name" value="IMPACT FAMILY MEMBER YIGZ"/>
    <property type="match status" value="1"/>
</dbReference>
<dbReference type="Pfam" id="PF09186">
    <property type="entry name" value="DUF1949"/>
    <property type="match status" value="1"/>
</dbReference>
<evidence type="ECO:0000256" key="1">
    <source>
        <dbReference type="ARBA" id="ARBA00007665"/>
    </source>
</evidence>